<dbReference type="PANTHER" id="PTHR16301">
    <property type="entry name" value="IMPACT-RELATED"/>
    <property type="match status" value="1"/>
</dbReference>
<keyword evidence="5" id="KW-1185">Reference proteome</keyword>
<proteinExistence type="inferred from homology"/>
<dbReference type="Gene3D" id="3.30.230.30">
    <property type="entry name" value="Impact, N-terminal domain"/>
    <property type="match status" value="1"/>
</dbReference>
<dbReference type="OrthoDB" id="9813771at2"/>
<dbReference type="RefSeq" id="WP_158028711.1">
    <property type="nucleotide sequence ID" value="NZ_BMHG01000001.1"/>
</dbReference>
<protein>
    <submittedName>
        <fullName evidence="4">DUF1949 domain-containing protein</fullName>
    </submittedName>
</protein>
<dbReference type="InterPro" id="IPR020568">
    <property type="entry name" value="Ribosomal_Su5_D2-typ_SF"/>
</dbReference>
<evidence type="ECO:0000259" key="3">
    <source>
        <dbReference type="Pfam" id="PF09186"/>
    </source>
</evidence>
<gene>
    <name evidence="4" type="ORF">F8O04_07970</name>
</gene>
<dbReference type="GO" id="GO:0006446">
    <property type="term" value="P:regulation of translational initiation"/>
    <property type="evidence" value="ECO:0007669"/>
    <property type="project" value="TreeGrafter"/>
</dbReference>
<dbReference type="Pfam" id="PF09186">
    <property type="entry name" value="DUF1949"/>
    <property type="match status" value="1"/>
</dbReference>
<organism evidence="4 5">
    <name type="scientific">Pseudoclavibacter endophyticus</name>
    <dbReference type="NCBI Taxonomy" id="1778590"/>
    <lineage>
        <taxon>Bacteria</taxon>
        <taxon>Bacillati</taxon>
        <taxon>Actinomycetota</taxon>
        <taxon>Actinomycetes</taxon>
        <taxon>Micrococcales</taxon>
        <taxon>Microbacteriaceae</taxon>
        <taxon>Pseudoclavibacter</taxon>
    </lineage>
</organism>
<feature type="domain" description="Impact N-terminal" evidence="2">
    <location>
        <begin position="29"/>
        <end position="100"/>
    </location>
</feature>
<dbReference type="EMBL" id="WBJY01000001">
    <property type="protein sequence ID" value="KAB1650127.1"/>
    <property type="molecule type" value="Genomic_DNA"/>
</dbReference>
<dbReference type="GO" id="GO:0005737">
    <property type="term" value="C:cytoplasm"/>
    <property type="evidence" value="ECO:0007669"/>
    <property type="project" value="TreeGrafter"/>
</dbReference>
<comment type="similarity">
    <text evidence="1">Belongs to the IMPACT family.</text>
</comment>
<dbReference type="SUPFAM" id="SSF54211">
    <property type="entry name" value="Ribosomal protein S5 domain 2-like"/>
    <property type="match status" value="1"/>
</dbReference>
<evidence type="ECO:0000313" key="4">
    <source>
        <dbReference type="EMBL" id="KAB1650127.1"/>
    </source>
</evidence>
<feature type="domain" description="UPF0029" evidence="3">
    <location>
        <begin position="166"/>
        <end position="221"/>
    </location>
</feature>
<name>A0A6H9WT68_9MICO</name>
<dbReference type="InterPro" id="IPR023582">
    <property type="entry name" value="Impact"/>
</dbReference>
<dbReference type="PANTHER" id="PTHR16301:SF20">
    <property type="entry name" value="IMPACT FAMILY MEMBER YIGZ"/>
    <property type="match status" value="1"/>
</dbReference>
<dbReference type="Proteomes" id="UP000431744">
    <property type="component" value="Unassembled WGS sequence"/>
</dbReference>
<dbReference type="InterPro" id="IPR015269">
    <property type="entry name" value="UPF0029_Impact_C"/>
</dbReference>
<evidence type="ECO:0000259" key="2">
    <source>
        <dbReference type="Pfam" id="PF01205"/>
    </source>
</evidence>
<dbReference type="InterPro" id="IPR001498">
    <property type="entry name" value="Impact_N"/>
</dbReference>
<sequence length="240" mass="25431">MSSSARRPTGGPVRFAVLGRPVDHELEVKRSRFLCRLRRVASEEAARDAVAEARAGHRLARHHCSAFVLGADRRVRRSSDDGEPAGTAGTPMLDALVQRDTGVGRGADDAGGADLSDVVAIVIRYFGGVLLGAGGLVRAYSEAVTSALDRATFVARERRRILALDAPHADAGRWEHELRTAGIVLLDGEYGAAGVRLRLAVPDIESALGEVEARVAALTQGATALERLGEEWVDVAAQAP</sequence>
<feature type="domain" description="Impact N-terminal" evidence="2">
    <location>
        <begin position="113"/>
        <end position="148"/>
    </location>
</feature>
<accession>A0A6H9WT68</accession>
<comment type="caution">
    <text evidence="4">The sequence shown here is derived from an EMBL/GenBank/DDBJ whole genome shotgun (WGS) entry which is preliminary data.</text>
</comment>
<dbReference type="InterPro" id="IPR036956">
    <property type="entry name" value="Impact_N_sf"/>
</dbReference>
<evidence type="ECO:0000313" key="5">
    <source>
        <dbReference type="Proteomes" id="UP000431744"/>
    </source>
</evidence>
<dbReference type="Pfam" id="PF01205">
    <property type="entry name" value="Impact_N"/>
    <property type="match status" value="2"/>
</dbReference>
<dbReference type="AlphaFoldDB" id="A0A6H9WT68"/>
<reference evidence="4 5" key="1">
    <citation type="submission" date="2019-09" db="EMBL/GenBank/DDBJ databases">
        <title>Phylogeny of genus Pseudoclavibacter and closely related genus.</title>
        <authorList>
            <person name="Li Y."/>
        </authorList>
    </citation>
    <scope>NUCLEOTIDE SEQUENCE [LARGE SCALE GENOMIC DNA]</scope>
    <source>
        <strain evidence="4 5">EGI 60007</strain>
    </source>
</reference>
<evidence type="ECO:0000256" key="1">
    <source>
        <dbReference type="ARBA" id="ARBA00007665"/>
    </source>
</evidence>